<comment type="caution">
    <text evidence="1">The sequence shown here is derived from an EMBL/GenBank/DDBJ whole genome shotgun (WGS) entry which is preliminary data.</text>
</comment>
<gene>
    <name evidence="1" type="ORF">FQP90_00995</name>
</gene>
<evidence type="ECO:0000313" key="2">
    <source>
        <dbReference type="Proteomes" id="UP000316500"/>
    </source>
</evidence>
<dbReference type="RefSeq" id="WP_144647805.1">
    <property type="nucleotide sequence ID" value="NZ_VNFK01000001.1"/>
</dbReference>
<dbReference type="AlphaFoldDB" id="A0A558HCA7"/>
<name>A0A558HCA7_PAENT</name>
<reference evidence="1 2" key="1">
    <citation type="submission" date="2019-07" db="EMBL/GenBank/DDBJ databases">
        <title>Diversity of Bacteria from Kongsfjorden, Arctic.</title>
        <authorList>
            <person name="Yu Y."/>
        </authorList>
    </citation>
    <scope>NUCLEOTIDE SEQUENCE [LARGE SCALE GENOMIC DNA]</scope>
    <source>
        <strain evidence="1 2">SM1928</strain>
    </source>
</reference>
<proteinExistence type="predicted"/>
<organism evidence="1 2">
    <name type="scientific">Paenarthrobacter nitroguajacolicus</name>
    <name type="common">Arthrobacter nitroguajacolicus</name>
    <dbReference type="NCBI Taxonomy" id="211146"/>
    <lineage>
        <taxon>Bacteria</taxon>
        <taxon>Bacillati</taxon>
        <taxon>Actinomycetota</taxon>
        <taxon>Actinomycetes</taxon>
        <taxon>Micrococcales</taxon>
        <taxon>Micrococcaceae</taxon>
        <taxon>Paenarthrobacter</taxon>
    </lineage>
</organism>
<dbReference type="Proteomes" id="UP000316500">
    <property type="component" value="Unassembled WGS sequence"/>
</dbReference>
<evidence type="ECO:0000313" key="1">
    <source>
        <dbReference type="EMBL" id="TVU66751.1"/>
    </source>
</evidence>
<sequence length="306" mass="33617">MREALHAYIAELHDIQGGDEQDKSFMPRPSTGPKIQTEVVSLVGTTDGPQLSTIHCPESVFTTEGEPVFVEKSPMLGLHNRDWPSFWALGHLAAMSAEQPIDFRGFLDDVTEKAWRLAEGFRGTVGTDEKAALKMLPTNSLKKQSADTGFQSFAIGSISSKAAHQGRYKVSGPLPQWGAVAFSELSSKPKIALTPAGWSLLKIVRGLSPLPPNPRTVALEFFDYLKVHSPQDWWGFETTVREVSASPVRDELLAKMESARDWSTSIAASATQGYIARCREWGLVEPKLVAGSYQLTDFGKEILKNV</sequence>
<accession>A0A558HCA7</accession>
<protein>
    <submittedName>
        <fullName evidence="1">Uncharacterized protein</fullName>
    </submittedName>
</protein>
<dbReference type="EMBL" id="VNFK01000001">
    <property type="protein sequence ID" value="TVU66751.1"/>
    <property type="molecule type" value="Genomic_DNA"/>
</dbReference>
<dbReference type="OrthoDB" id="5182064at2"/>